<evidence type="ECO:0000256" key="3">
    <source>
        <dbReference type="ARBA" id="ARBA00022512"/>
    </source>
</evidence>
<keyword evidence="6" id="KW-0378">Hydrolase</keyword>
<proteinExistence type="inferred from homology"/>
<dbReference type="OMA" id="KRTMITE"/>
<feature type="chain" id="PRO_5004177368" description="Glycoside hydrolase family 17 protein" evidence="12">
    <location>
        <begin position="22"/>
        <end position="473"/>
    </location>
</feature>
<sequence>MKSVALAGALFMGILVGSASGRPLGNHQHSRRVLSELTVTVNKRALVTEVVYVTETVANVAVYVDENGTPYSTSTEVFSTNSSSVAVVTTPEAPQKATESTPTPEPMPSSVAPVPPVTSSSASSSAVPAPPVVSSSASPSPILTTSSVAPSSAKEEGVPTYAAPETPAPTSKEAQPSTTSPPPAPSSVESATPPPPASSSSVPTDTKGDDGSLPLGITYDVLTGSGQNTACKSRDQIAKELDQMKSFKAIRLYGNDCNSVPQILQSAVKNNQKLVASIWRPTEDLNGVIQIYQDAIKQYAGGDWSVVALFSVENERVQSGAMTASEVVDAIHQARGQLRSLGYNGPVGAVETVPAMISNPAICEAADVAMVNSHAFFDGNVQPKDAGSFVKSQVAMVKKACNNKRVVVTESGWPHQGDTKQNAVPSQENQKVAMASIRENFDHDMILFNAFDSPWKSDDASTYNTERFWGIMQ</sequence>
<dbReference type="FunFam" id="3.20.20.80:FF:000111">
    <property type="entry name" value="Soluble cell wall protein"/>
    <property type="match status" value="1"/>
</dbReference>
<evidence type="ECO:0000256" key="5">
    <source>
        <dbReference type="ARBA" id="ARBA00022729"/>
    </source>
</evidence>
<feature type="compositionally biased region" description="Low complexity" evidence="11">
    <location>
        <begin position="159"/>
        <end position="170"/>
    </location>
</feature>
<dbReference type="SUPFAM" id="SSF51445">
    <property type="entry name" value="(Trans)glycosidases"/>
    <property type="match status" value="1"/>
</dbReference>
<dbReference type="AlphaFoldDB" id="Q0U152"/>
<comment type="subcellular location">
    <subcellularLocation>
        <location evidence="1">Secreted</location>
        <location evidence="1">Cell wall</location>
    </subcellularLocation>
</comment>
<dbReference type="GO" id="GO:0005975">
    <property type="term" value="P:carbohydrate metabolic process"/>
    <property type="evidence" value="ECO:0007669"/>
    <property type="project" value="InterPro"/>
</dbReference>
<dbReference type="GO" id="GO:0042973">
    <property type="term" value="F:glucan endo-1,3-beta-D-glucosidase activity"/>
    <property type="evidence" value="ECO:0000318"/>
    <property type="project" value="GO_Central"/>
</dbReference>
<dbReference type="FunCoup" id="Q0U152">
    <property type="interactions" value="102"/>
</dbReference>
<organism evidence="13 14">
    <name type="scientific">Phaeosphaeria nodorum (strain SN15 / ATCC MYA-4574 / FGSC 10173)</name>
    <name type="common">Glume blotch fungus</name>
    <name type="synonym">Parastagonospora nodorum</name>
    <dbReference type="NCBI Taxonomy" id="321614"/>
    <lineage>
        <taxon>Eukaryota</taxon>
        <taxon>Fungi</taxon>
        <taxon>Dikarya</taxon>
        <taxon>Ascomycota</taxon>
        <taxon>Pezizomycotina</taxon>
        <taxon>Dothideomycetes</taxon>
        <taxon>Pleosporomycetidae</taxon>
        <taxon>Pleosporales</taxon>
        <taxon>Pleosporineae</taxon>
        <taxon>Phaeosphaeriaceae</taxon>
        <taxon>Parastagonospora</taxon>
    </lineage>
</organism>
<dbReference type="InterPro" id="IPR050732">
    <property type="entry name" value="Beta-glucan_modifiers"/>
</dbReference>
<evidence type="ECO:0000256" key="2">
    <source>
        <dbReference type="ARBA" id="ARBA00008773"/>
    </source>
</evidence>
<accession>Q0U152</accession>
<evidence type="ECO:0008006" key="15">
    <source>
        <dbReference type="Google" id="ProtNLM"/>
    </source>
</evidence>
<dbReference type="KEGG" id="pno:SNOG_14569"/>
<feature type="compositionally biased region" description="Low complexity" evidence="11">
    <location>
        <begin position="98"/>
        <end position="141"/>
    </location>
</feature>
<dbReference type="InterPro" id="IPR017853">
    <property type="entry name" value="GH"/>
</dbReference>
<reference evidence="14" key="1">
    <citation type="journal article" date="2007" name="Plant Cell">
        <title>Dothideomycete-plant interactions illuminated by genome sequencing and EST analysis of the wheat pathogen Stagonospora nodorum.</title>
        <authorList>
            <person name="Hane J.K."/>
            <person name="Lowe R.G."/>
            <person name="Solomon P.S."/>
            <person name="Tan K.C."/>
            <person name="Schoch C.L."/>
            <person name="Spatafora J.W."/>
            <person name="Crous P.W."/>
            <person name="Kodira C."/>
            <person name="Birren B.W."/>
            <person name="Galagan J.E."/>
            <person name="Torriani S.F."/>
            <person name="McDonald B.A."/>
            <person name="Oliver R.P."/>
        </authorList>
    </citation>
    <scope>NUCLEOTIDE SEQUENCE [LARGE SCALE GENOMIC DNA]</scope>
    <source>
        <strain evidence="14">SN15 / ATCC MYA-4574 / FGSC 10173</strain>
    </source>
</reference>
<keyword evidence="8" id="KW-0326">Glycosidase</keyword>
<evidence type="ECO:0000256" key="11">
    <source>
        <dbReference type="SAM" id="MobiDB-lite"/>
    </source>
</evidence>
<dbReference type="InterPro" id="IPR000490">
    <property type="entry name" value="Glyco_hydro_17"/>
</dbReference>
<feature type="region of interest" description="Disordered" evidence="11">
    <location>
        <begin position="81"/>
        <end position="215"/>
    </location>
</feature>
<keyword evidence="5 12" id="KW-0732">Signal</keyword>
<feature type="signal peptide" evidence="12">
    <location>
        <begin position="1"/>
        <end position="21"/>
    </location>
</feature>
<dbReference type="PANTHER" id="PTHR16631">
    <property type="entry name" value="GLUCAN 1,3-BETA-GLUCOSIDASE"/>
    <property type="match status" value="1"/>
</dbReference>
<name>Q0U152_PHANO</name>
<dbReference type="STRING" id="321614.Q0U152"/>
<dbReference type="Pfam" id="PF00332">
    <property type="entry name" value="Glyco_hydro_17"/>
    <property type="match status" value="1"/>
</dbReference>
<evidence type="ECO:0000256" key="12">
    <source>
        <dbReference type="SAM" id="SignalP"/>
    </source>
</evidence>
<dbReference type="eggNOG" id="ENOG502QTKT">
    <property type="taxonomic scope" value="Eukaryota"/>
</dbReference>
<feature type="compositionally biased region" description="Low complexity" evidence="11">
    <location>
        <begin position="81"/>
        <end position="90"/>
    </location>
</feature>
<evidence type="ECO:0000313" key="13">
    <source>
        <dbReference type="EMBL" id="EAT78109.1"/>
    </source>
</evidence>
<evidence type="ECO:0000256" key="10">
    <source>
        <dbReference type="RuleBase" id="RU004335"/>
    </source>
</evidence>
<dbReference type="Proteomes" id="UP000001055">
    <property type="component" value="Unassembled WGS sequence"/>
</dbReference>
<dbReference type="PANTHER" id="PTHR16631:SF14">
    <property type="entry name" value="FAMILY 17 GLUCOSIDASE SCW10-RELATED"/>
    <property type="match status" value="1"/>
</dbReference>
<comment type="similarity">
    <text evidence="2 10">Belongs to the glycosyl hydrolase 17 family.</text>
</comment>
<keyword evidence="4" id="KW-0964">Secreted</keyword>
<dbReference type="RefSeq" id="XP_001804751.1">
    <property type="nucleotide sequence ID" value="XM_001804699.1"/>
</dbReference>
<keyword evidence="3" id="KW-0134">Cell wall</keyword>
<evidence type="ECO:0000256" key="1">
    <source>
        <dbReference type="ARBA" id="ARBA00004191"/>
    </source>
</evidence>
<dbReference type="InParanoid" id="Q0U152"/>
<dbReference type="GO" id="GO:0009986">
    <property type="term" value="C:cell surface"/>
    <property type="evidence" value="ECO:0000318"/>
    <property type="project" value="GO_Central"/>
</dbReference>
<dbReference type="GO" id="GO:0009277">
    <property type="term" value="C:fungal-type cell wall"/>
    <property type="evidence" value="ECO:0000318"/>
    <property type="project" value="GO_Central"/>
</dbReference>
<evidence type="ECO:0000256" key="4">
    <source>
        <dbReference type="ARBA" id="ARBA00022525"/>
    </source>
</evidence>
<evidence type="ECO:0000313" key="14">
    <source>
        <dbReference type="Proteomes" id="UP000001055"/>
    </source>
</evidence>
<evidence type="ECO:0000256" key="8">
    <source>
        <dbReference type="ARBA" id="ARBA00023295"/>
    </source>
</evidence>
<keyword evidence="7" id="KW-0325">Glycoprotein</keyword>
<evidence type="ECO:0000256" key="6">
    <source>
        <dbReference type="ARBA" id="ARBA00022801"/>
    </source>
</evidence>
<keyword evidence="9" id="KW-0961">Cell wall biogenesis/degradation</keyword>
<evidence type="ECO:0000256" key="9">
    <source>
        <dbReference type="ARBA" id="ARBA00023316"/>
    </source>
</evidence>
<gene>
    <name evidence="13" type="ORF">SNOG_14569</name>
</gene>
<dbReference type="HOGENOM" id="CLU_027285_1_1_1"/>
<dbReference type="VEuPathDB" id="FungiDB:JI435_145690"/>
<evidence type="ECO:0000256" key="7">
    <source>
        <dbReference type="ARBA" id="ARBA00023180"/>
    </source>
</evidence>
<dbReference type="GeneID" id="5981676"/>
<dbReference type="Gene3D" id="3.20.20.80">
    <property type="entry name" value="Glycosidases"/>
    <property type="match status" value="1"/>
</dbReference>
<dbReference type="GO" id="GO:0005576">
    <property type="term" value="C:extracellular region"/>
    <property type="evidence" value="ECO:0000318"/>
    <property type="project" value="GO_Central"/>
</dbReference>
<protein>
    <recommendedName>
        <fullName evidence="15">Glycoside hydrolase family 17 protein</fullName>
    </recommendedName>
</protein>
<dbReference type="EMBL" id="CH445356">
    <property type="protein sequence ID" value="EAT78109.1"/>
    <property type="molecule type" value="Genomic_DNA"/>
</dbReference>
<dbReference type="GO" id="GO:0071555">
    <property type="term" value="P:cell wall organization"/>
    <property type="evidence" value="ECO:0000318"/>
    <property type="project" value="GO_Central"/>
</dbReference>